<dbReference type="PRINTS" id="PR00039">
    <property type="entry name" value="HTHLYSR"/>
</dbReference>
<dbReference type="InterPro" id="IPR037402">
    <property type="entry name" value="YidZ_PBP2"/>
</dbReference>
<dbReference type="Gene3D" id="1.10.10.10">
    <property type="entry name" value="Winged helix-like DNA-binding domain superfamily/Winged helix DNA-binding domain"/>
    <property type="match status" value="1"/>
</dbReference>
<organism evidence="6">
    <name type="scientific">Cupriavidus necator</name>
    <name type="common">Alcaligenes eutrophus</name>
    <name type="synonym">Ralstonia eutropha</name>
    <dbReference type="NCBI Taxonomy" id="106590"/>
    <lineage>
        <taxon>Bacteria</taxon>
        <taxon>Pseudomonadati</taxon>
        <taxon>Pseudomonadota</taxon>
        <taxon>Betaproteobacteria</taxon>
        <taxon>Burkholderiales</taxon>
        <taxon>Burkholderiaceae</taxon>
        <taxon>Cupriavidus</taxon>
    </lineage>
</organism>
<dbReference type="PANTHER" id="PTHR30118:SF15">
    <property type="entry name" value="TRANSCRIPTIONAL REGULATORY PROTEIN"/>
    <property type="match status" value="1"/>
</dbReference>
<accession>A0A1K0IN43</accession>
<keyword evidence="4" id="KW-0804">Transcription</keyword>
<evidence type="ECO:0000256" key="4">
    <source>
        <dbReference type="ARBA" id="ARBA00023163"/>
    </source>
</evidence>
<evidence type="ECO:0000256" key="2">
    <source>
        <dbReference type="ARBA" id="ARBA00023015"/>
    </source>
</evidence>
<dbReference type="PANTHER" id="PTHR30118">
    <property type="entry name" value="HTH-TYPE TRANSCRIPTIONAL REGULATOR LEUO-RELATED"/>
    <property type="match status" value="1"/>
</dbReference>
<evidence type="ECO:0000259" key="5">
    <source>
        <dbReference type="PROSITE" id="PS50931"/>
    </source>
</evidence>
<feature type="domain" description="HTH lysR-type" evidence="5">
    <location>
        <begin position="19"/>
        <end position="76"/>
    </location>
</feature>
<gene>
    <name evidence="6" type="ORF">CNECB9_500012</name>
</gene>
<dbReference type="InterPro" id="IPR000847">
    <property type="entry name" value="LysR_HTH_N"/>
</dbReference>
<dbReference type="InterPro" id="IPR036388">
    <property type="entry name" value="WH-like_DNA-bd_sf"/>
</dbReference>
<dbReference type="AlphaFoldDB" id="A0A1K0IN43"/>
<dbReference type="GO" id="GO:0003677">
    <property type="term" value="F:DNA binding"/>
    <property type="evidence" value="ECO:0007669"/>
    <property type="project" value="UniProtKB-KW"/>
</dbReference>
<dbReference type="InterPro" id="IPR036390">
    <property type="entry name" value="WH_DNA-bd_sf"/>
</dbReference>
<comment type="similarity">
    <text evidence="1">Belongs to the LysR transcriptional regulatory family.</text>
</comment>
<dbReference type="Pfam" id="PF00126">
    <property type="entry name" value="HTH_1"/>
    <property type="match status" value="1"/>
</dbReference>
<dbReference type="InterPro" id="IPR005119">
    <property type="entry name" value="LysR_subst-bd"/>
</dbReference>
<dbReference type="GO" id="GO:0003700">
    <property type="term" value="F:DNA-binding transcription factor activity"/>
    <property type="evidence" value="ECO:0007669"/>
    <property type="project" value="InterPro"/>
</dbReference>
<dbReference type="EMBL" id="FMSH01000446">
    <property type="protein sequence ID" value="SCU90726.1"/>
    <property type="molecule type" value="Genomic_DNA"/>
</dbReference>
<dbReference type="PROSITE" id="PS50931">
    <property type="entry name" value="HTH_LYSR"/>
    <property type="match status" value="1"/>
</dbReference>
<keyword evidence="3" id="KW-0238">DNA-binding</keyword>
<evidence type="ECO:0000256" key="3">
    <source>
        <dbReference type="ARBA" id="ARBA00023125"/>
    </source>
</evidence>
<reference evidence="6" key="1">
    <citation type="submission" date="2016-09" db="EMBL/GenBank/DDBJ databases">
        <authorList>
            <person name="Capua I."/>
            <person name="De Benedictis P."/>
            <person name="Joannis T."/>
            <person name="Lombin L.H."/>
            <person name="Cattoli G."/>
        </authorList>
    </citation>
    <scope>NUCLEOTIDE SEQUENCE</scope>
    <source>
        <strain evidence="6">B9</strain>
    </source>
</reference>
<evidence type="ECO:0000256" key="1">
    <source>
        <dbReference type="ARBA" id="ARBA00009437"/>
    </source>
</evidence>
<proteinExistence type="inferred from homology"/>
<sequence>MAALHSQGKKVSKANLKRFDLNLLVVFLELWETRSVTRTSERLSLTQPAVSQALKRLRTALGDELFLQSRTGLQPTARAQQLVLPVRRALDELGGSLFAEGSFDPATAACEFHIATSEIVELSIAPLLARTLREEAPGVVLRLRAMPDTRTACTMLEDGDLQLLLSTRDIQGAGIQNEILGELRLVAMLEKSIGPAEGVMPMSQYLSIPHVVMQPLDHRGSIVDHVLARQGLKRPIAAVVQNYMVMALVAAQCGYICHLPSAVATQFADILGLAIYDLPIEVQPSRLIMTSHTRFRSDPGVAWLSARASEILKNWHQTQ</sequence>
<dbReference type="SUPFAM" id="SSF46785">
    <property type="entry name" value="Winged helix' DNA-binding domain"/>
    <property type="match status" value="1"/>
</dbReference>
<protein>
    <submittedName>
        <fullName evidence="6">LysR family transcriptional regulator</fullName>
    </submittedName>
</protein>
<dbReference type="Gene3D" id="3.40.190.10">
    <property type="entry name" value="Periplasmic binding protein-like II"/>
    <property type="match status" value="2"/>
</dbReference>
<dbReference type="InterPro" id="IPR050389">
    <property type="entry name" value="LysR-type_TF"/>
</dbReference>
<dbReference type="Pfam" id="PF03466">
    <property type="entry name" value="LysR_substrate"/>
    <property type="match status" value="1"/>
</dbReference>
<dbReference type="SUPFAM" id="SSF53850">
    <property type="entry name" value="Periplasmic binding protein-like II"/>
    <property type="match status" value="1"/>
</dbReference>
<evidence type="ECO:0000313" key="6">
    <source>
        <dbReference type="EMBL" id="SCU90726.1"/>
    </source>
</evidence>
<name>A0A1K0IN43_CUPNE</name>
<keyword evidence="2" id="KW-0805">Transcription regulation</keyword>
<dbReference type="CDD" id="cd08417">
    <property type="entry name" value="PBP2_Nitroaromatics_like"/>
    <property type="match status" value="1"/>
</dbReference>